<name>A0A564YW74_HYMDI</name>
<dbReference type="Proteomes" id="UP000321570">
    <property type="component" value="Unassembled WGS sequence"/>
</dbReference>
<evidence type="ECO:0000313" key="2">
    <source>
        <dbReference type="Proteomes" id="UP000321570"/>
    </source>
</evidence>
<dbReference type="EMBL" id="CABIJS010000410">
    <property type="protein sequence ID" value="VUZ50943.1"/>
    <property type="molecule type" value="Genomic_DNA"/>
</dbReference>
<dbReference type="AlphaFoldDB" id="A0A564YW74"/>
<sequence>MSYKKLPPLCWLCGKMRYCRDCPFRNHICNVCKKEGYICRKNSKGYLKKNNIGENSIRSFNFFSVVSSISEERSPKRWQNANLAINE</sequence>
<gene>
    <name evidence="1" type="ORF">WMSIL1_LOCUS9715</name>
</gene>
<proteinExistence type="predicted"/>
<organism evidence="1 2">
    <name type="scientific">Hymenolepis diminuta</name>
    <name type="common">Rat tapeworm</name>
    <dbReference type="NCBI Taxonomy" id="6216"/>
    <lineage>
        <taxon>Eukaryota</taxon>
        <taxon>Metazoa</taxon>
        <taxon>Spiralia</taxon>
        <taxon>Lophotrochozoa</taxon>
        <taxon>Platyhelminthes</taxon>
        <taxon>Cestoda</taxon>
        <taxon>Eucestoda</taxon>
        <taxon>Cyclophyllidea</taxon>
        <taxon>Hymenolepididae</taxon>
        <taxon>Hymenolepis</taxon>
    </lineage>
</organism>
<accession>A0A564YW74</accession>
<protein>
    <submittedName>
        <fullName evidence="1">Uncharacterized protein</fullName>
    </submittedName>
</protein>
<keyword evidence="2" id="KW-1185">Reference proteome</keyword>
<reference evidence="1 2" key="1">
    <citation type="submission" date="2019-07" db="EMBL/GenBank/DDBJ databases">
        <authorList>
            <person name="Jastrzebski P J."/>
            <person name="Paukszto L."/>
            <person name="Jastrzebski P J."/>
        </authorList>
    </citation>
    <scope>NUCLEOTIDE SEQUENCE [LARGE SCALE GENOMIC DNA]</scope>
    <source>
        <strain evidence="1 2">WMS-il1</strain>
    </source>
</reference>
<evidence type="ECO:0000313" key="1">
    <source>
        <dbReference type="EMBL" id="VUZ50943.1"/>
    </source>
</evidence>